<dbReference type="EMBL" id="KQ243312">
    <property type="protein sequence ID" value="KNC75999.1"/>
    <property type="molecule type" value="Genomic_DNA"/>
</dbReference>
<protein>
    <submittedName>
        <fullName evidence="2">Uncharacterized protein</fullName>
    </submittedName>
</protein>
<reference evidence="2 3" key="1">
    <citation type="submission" date="2011-02" db="EMBL/GenBank/DDBJ databases">
        <title>The Genome Sequence of Sphaeroforma arctica JP610.</title>
        <authorList>
            <consortium name="The Broad Institute Genome Sequencing Platform"/>
            <person name="Russ C."/>
            <person name="Cuomo C."/>
            <person name="Young S.K."/>
            <person name="Zeng Q."/>
            <person name="Gargeya S."/>
            <person name="Alvarado L."/>
            <person name="Berlin A."/>
            <person name="Chapman S.B."/>
            <person name="Chen Z."/>
            <person name="Freedman E."/>
            <person name="Gellesch M."/>
            <person name="Goldberg J."/>
            <person name="Griggs A."/>
            <person name="Gujja S."/>
            <person name="Heilman E."/>
            <person name="Heiman D."/>
            <person name="Howarth C."/>
            <person name="Mehta T."/>
            <person name="Neiman D."/>
            <person name="Pearson M."/>
            <person name="Roberts A."/>
            <person name="Saif S."/>
            <person name="Shea T."/>
            <person name="Shenoy N."/>
            <person name="Sisk P."/>
            <person name="Stolte C."/>
            <person name="Sykes S."/>
            <person name="White J."/>
            <person name="Yandava C."/>
            <person name="Burger G."/>
            <person name="Gray M.W."/>
            <person name="Holland P.W.H."/>
            <person name="King N."/>
            <person name="Lang F.B.F."/>
            <person name="Roger A.J."/>
            <person name="Ruiz-Trillo I."/>
            <person name="Haas B."/>
            <person name="Nusbaum C."/>
            <person name="Birren B."/>
        </authorList>
    </citation>
    <scope>NUCLEOTIDE SEQUENCE [LARGE SCALE GENOMIC DNA]</scope>
    <source>
        <strain evidence="2 3">JP610</strain>
    </source>
</reference>
<gene>
    <name evidence="2" type="ORF">SARC_11489</name>
</gene>
<keyword evidence="3" id="KW-1185">Reference proteome</keyword>
<dbReference type="RefSeq" id="XP_014149901.1">
    <property type="nucleotide sequence ID" value="XM_014294426.1"/>
</dbReference>
<evidence type="ECO:0000313" key="2">
    <source>
        <dbReference type="EMBL" id="KNC75999.1"/>
    </source>
</evidence>
<dbReference type="AlphaFoldDB" id="A0A0L0FGU4"/>
<dbReference type="Proteomes" id="UP000054560">
    <property type="component" value="Unassembled WGS sequence"/>
</dbReference>
<accession>A0A0L0FGU4</accession>
<feature type="compositionally biased region" description="Acidic residues" evidence="1">
    <location>
        <begin position="1"/>
        <end position="23"/>
    </location>
</feature>
<evidence type="ECO:0000313" key="3">
    <source>
        <dbReference type="Proteomes" id="UP000054560"/>
    </source>
</evidence>
<feature type="region of interest" description="Disordered" evidence="1">
    <location>
        <begin position="242"/>
        <end position="268"/>
    </location>
</feature>
<feature type="region of interest" description="Disordered" evidence="1">
    <location>
        <begin position="1"/>
        <end position="36"/>
    </location>
</feature>
<proteinExistence type="predicted"/>
<organism evidence="2 3">
    <name type="scientific">Sphaeroforma arctica JP610</name>
    <dbReference type="NCBI Taxonomy" id="667725"/>
    <lineage>
        <taxon>Eukaryota</taxon>
        <taxon>Ichthyosporea</taxon>
        <taxon>Ichthyophonida</taxon>
        <taxon>Sphaeroforma</taxon>
    </lineage>
</organism>
<name>A0A0L0FGU4_9EUKA</name>
<evidence type="ECO:0000256" key="1">
    <source>
        <dbReference type="SAM" id="MobiDB-lite"/>
    </source>
</evidence>
<sequence length="289" mass="32490">MADGGEYEDEDTIPGIDTDDDGQEDSREQTSTQEAGQDYLLEIGPSTGEHYDNEIDLELELEADNIAEMEVYPLDDLDFNAGIAVEELVGYGPGDPDTGSKRWSYVHVVELSKSLFLDHKIEVETSAVLETIRSTNALIASHTVAVRVLARGDGQDEDRLVNNTVHHLSTQDIKDMFEMGESDYSLKMQPGSMLAQLKLMYPGRYSLPGEMDIRTKISTMTQARKSLESRRKKEVEMEKQQRLAEAEATDRSEVYVPPAGKRARTKTERFPKIYQQDIMGMVEADTEIK</sequence>
<feature type="compositionally biased region" description="Basic and acidic residues" evidence="1">
    <location>
        <begin position="242"/>
        <end position="253"/>
    </location>
</feature>
<dbReference type="GeneID" id="25911993"/>